<keyword evidence="2" id="KW-1185">Reference proteome</keyword>
<dbReference type="AlphaFoldDB" id="A0A2T0WFL3"/>
<sequence length="61" mass="7340">MNILRSWREQKIMLKRIFPELVDQDFDYQEGTRESMLDRLSAKLVKTRPELEAILADLQLF</sequence>
<accession>A0A2T0WFL3</accession>
<dbReference type="RefSeq" id="WP_106135031.1">
    <property type="nucleotide sequence ID" value="NZ_PVTR01000012.1"/>
</dbReference>
<name>A0A2T0WFL3_9BACT</name>
<gene>
    <name evidence="1" type="ORF">CLW00_11279</name>
</gene>
<protein>
    <recommendedName>
        <fullName evidence="3">General stress protein CsbD</fullName>
    </recommendedName>
</protein>
<dbReference type="EMBL" id="PVTR01000012">
    <property type="protein sequence ID" value="PRY85498.1"/>
    <property type="molecule type" value="Genomic_DNA"/>
</dbReference>
<evidence type="ECO:0000313" key="1">
    <source>
        <dbReference type="EMBL" id="PRY85498.1"/>
    </source>
</evidence>
<evidence type="ECO:0008006" key="3">
    <source>
        <dbReference type="Google" id="ProtNLM"/>
    </source>
</evidence>
<comment type="caution">
    <text evidence="1">The sequence shown here is derived from an EMBL/GenBank/DDBJ whole genome shotgun (WGS) entry which is preliminary data.</text>
</comment>
<organism evidence="1 2">
    <name type="scientific">Mongoliibacter ruber</name>
    <dbReference type="NCBI Taxonomy" id="1750599"/>
    <lineage>
        <taxon>Bacteria</taxon>
        <taxon>Pseudomonadati</taxon>
        <taxon>Bacteroidota</taxon>
        <taxon>Cytophagia</taxon>
        <taxon>Cytophagales</taxon>
        <taxon>Cyclobacteriaceae</taxon>
        <taxon>Mongoliibacter</taxon>
    </lineage>
</organism>
<reference evidence="1 2" key="1">
    <citation type="submission" date="2018-03" db="EMBL/GenBank/DDBJ databases">
        <title>Genomic Encyclopedia of Archaeal and Bacterial Type Strains, Phase II (KMG-II): from individual species to whole genera.</title>
        <authorList>
            <person name="Goeker M."/>
        </authorList>
    </citation>
    <scope>NUCLEOTIDE SEQUENCE [LARGE SCALE GENOMIC DNA]</scope>
    <source>
        <strain evidence="1 2">DSM 27929</strain>
    </source>
</reference>
<evidence type="ECO:0000313" key="2">
    <source>
        <dbReference type="Proteomes" id="UP000238157"/>
    </source>
</evidence>
<dbReference type="Proteomes" id="UP000238157">
    <property type="component" value="Unassembled WGS sequence"/>
</dbReference>
<dbReference type="OrthoDB" id="1164174at2"/>
<proteinExistence type="predicted"/>